<dbReference type="EMBL" id="JBHSMH010000101">
    <property type="protein sequence ID" value="MFC5471502.1"/>
    <property type="molecule type" value="Genomic_DNA"/>
</dbReference>
<proteinExistence type="predicted"/>
<protein>
    <submittedName>
        <fullName evidence="1">Uncharacterized protein</fullName>
    </submittedName>
</protein>
<dbReference type="RefSeq" id="WP_209745769.1">
    <property type="nucleotide sequence ID" value="NZ_JBHSMH010000101.1"/>
</dbReference>
<reference evidence="2" key="1">
    <citation type="journal article" date="2019" name="Int. J. Syst. Evol. Microbiol.">
        <title>The Global Catalogue of Microorganisms (GCM) 10K type strain sequencing project: providing services to taxonomists for standard genome sequencing and annotation.</title>
        <authorList>
            <consortium name="The Broad Institute Genomics Platform"/>
            <consortium name="The Broad Institute Genome Sequencing Center for Infectious Disease"/>
            <person name="Wu L."/>
            <person name="Ma J."/>
        </authorList>
    </citation>
    <scope>NUCLEOTIDE SEQUENCE [LARGE SCALE GENOMIC DNA]</scope>
    <source>
        <strain evidence="2">CCUG 57113</strain>
    </source>
</reference>
<accession>A0ABW0M2T7</accession>
<evidence type="ECO:0000313" key="2">
    <source>
        <dbReference type="Proteomes" id="UP001596105"/>
    </source>
</evidence>
<gene>
    <name evidence="1" type="ORF">ACFPPD_22770</name>
</gene>
<comment type="caution">
    <text evidence="1">The sequence shown here is derived from an EMBL/GenBank/DDBJ whole genome shotgun (WGS) entry which is preliminary data.</text>
</comment>
<evidence type="ECO:0000313" key="1">
    <source>
        <dbReference type="EMBL" id="MFC5471502.1"/>
    </source>
</evidence>
<keyword evidence="2" id="KW-1185">Reference proteome</keyword>
<dbReference type="Proteomes" id="UP001596105">
    <property type="component" value="Unassembled WGS sequence"/>
</dbReference>
<sequence length="334" mass="38367">MGQRVNLIITRSDGEYDLYYNHWCANTLPVHLFWGPEYAEAFIRNQTLVDESRWLNDIWAEGGVVMDAGNQVLLFYGGEDIQNDIPLRKHYLALMQQVWEGWELRWGYEGIADLAGYVRFPIEKVIASREVDRGDMSLSPPSDLEWTDTIGSIRFEDGELLLFPLDGGGEGYLLCGQGMIQSIRRGYGYPRINLGEWTEDFPTDGFHIDAVEKTIDLWHAGVYSNLVQRLQPKWAGWRISDHYCDYEKQVEITNGRMVVPLRDRDAYLLSLSQILLKERGNPLNSLSEVIERLSQAGKKVEVSPWAYAHEQYEVPLDVRKSILLKAIHASNKIL</sequence>
<organism evidence="1 2">
    <name type="scientific">Cohnella suwonensis</name>
    <dbReference type="NCBI Taxonomy" id="696072"/>
    <lineage>
        <taxon>Bacteria</taxon>
        <taxon>Bacillati</taxon>
        <taxon>Bacillota</taxon>
        <taxon>Bacilli</taxon>
        <taxon>Bacillales</taxon>
        <taxon>Paenibacillaceae</taxon>
        <taxon>Cohnella</taxon>
    </lineage>
</organism>
<name>A0ABW0M2T7_9BACL</name>